<organism evidence="3 4">
    <name type="scientific">Hemibagrus guttatus</name>
    <dbReference type="NCBI Taxonomy" id="175788"/>
    <lineage>
        <taxon>Eukaryota</taxon>
        <taxon>Metazoa</taxon>
        <taxon>Chordata</taxon>
        <taxon>Craniata</taxon>
        <taxon>Vertebrata</taxon>
        <taxon>Euteleostomi</taxon>
        <taxon>Actinopterygii</taxon>
        <taxon>Neopterygii</taxon>
        <taxon>Teleostei</taxon>
        <taxon>Ostariophysi</taxon>
        <taxon>Siluriformes</taxon>
        <taxon>Bagridae</taxon>
        <taxon>Hemibagrus</taxon>
    </lineage>
</organism>
<sequence>MADVKRTLCRVNPRKSAGPDNIPGRVLTECAEQLADVFSDIFNISLSSAIVPMCLKTMTIVPVLKMSTVFCLNDYRPVALTPIVMKCFKRLVMRHIKTQLPPSMDPLQFAYRPNHSIDNSITTTLHLSLTHLDNKDTYVQMLFIDFSTAFNTITPQHLIEKPSLLDLSTSLCKWILDFLCQRNFKFTLMLTFNLTILCFFFFFRLLPSGVATANHLSPPIPIFCILNTCTH</sequence>
<evidence type="ECO:0000313" key="4">
    <source>
        <dbReference type="Proteomes" id="UP001274896"/>
    </source>
</evidence>
<evidence type="ECO:0000259" key="2">
    <source>
        <dbReference type="Pfam" id="PF00078"/>
    </source>
</evidence>
<keyword evidence="1" id="KW-0472">Membrane</keyword>
<dbReference type="PANTHER" id="PTHR47510">
    <property type="entry name" value="REVERSE TRANSCRIPTASE DOMAIN-CONTAINING PROTEIN"/>
    <property type="match status" value="1"/>
</dbReference>
<dbReference type="Proteomes" id="UP001274896">
    <property type="component" value="Unassembled WGS sequence"/>
</dbReference>
<name>A0AAE0PUA8_9TELE</name>
<evidence type="ECO:0000313" key="3">
    <source>
        <dbReference type="EMBL" id="KAK3507850.1"/>
    </source>
</evidence>
<dbReference type="PANTHER" id="PTHR47510:SF3">
    <property type="entry name" value="ENDO_EXONUCLEASE_PHOSPHATASE DOMAIN-CONTAINING PROTEIN"/>
    <property type="match status" value="1"/>
</dbReference>
<accession>A0AAE0PUA8</accession>
<keyword evidence="1" id="KW-0812">Transmembrane</keyword>
<dbReference type="InterPro" id="IPR000477">
    <property type="entry name" value="RT_dom"/>
</dbReference>
<protein>
    <recommendedName>
        <fullName evidence="2">Reverse transcriptase domain-containing protein</fullName>
    </recommendedName>
</protein>
<keyword evidence="1" id="KW-1133">Transmembrane helix</keyword>
<feature type="transmembrane region" description="Helical" evidence="1">
    <location>
        <begin position="186"/>
        <end position="206"/>
    </location>
</feature>
<keyword evidence="4" id="KW-1185">Reference proteome</keyword>
<dbReference type="Pfam" id="PF00078">
    <property type="entry name" value="RVT_1"/>
    <property type="match status" value="1"/>
</dbReference>
<evidence type="ECO:0000256" key="1">
    <source>
        <dbReference type="SAM" id="Phobius"/>
    </source>
</evidence>
<reference evidence="3" key="1">
    <citation type="submission" date="2023-06" db="EMBL/GenBank/DDBJ databases">
        <title>Male Hemibagrus guttatus genome.</title>
        <authorList>
            <person name="Bian C."/>
        </authorList>
    </citation>
    <scope>NUCLEOTIDE SEQUENCE</scope>
    <source>
        <strain evidence="3">Male_cb2023</strain>
        <tissue evidence="3">Muscle</tissue>
    </source>
</reference>
<feature type="domain" description="Reverse transcriptase" evidence="2">
    <location>
        <begin position="73"/>
        <end position="213"/>
    </location>
</feature>
<dbReference type="EMBL" id="JAUCMX010000028">
    <property type="protein sequence ID" value="KAK3507850.1"/>
    <property type="molecule type" value="Genomic_DNA"/>
</dbReference>
<proteinExistence type="predicted"/>
<comment type="caution">
    <text evidence="3">The sequence shown here is derived from an EMBL/GenBank/DDBJ whole genome shotgun (WGS) entry which is preliminary data.</text>
</comment>
<gene>
    <name evidence="3" type="ORF">QTP70_001423</name>
</gene>
<dbReference type="AlphaFoldDB" id="A0AAE0PUA8"/>